<sequence>MAIAEVPEYLLKKIKNQVEFYFGDVNMQRDEFLIRITKLDDGWVPMSTMLKFRLLASMSRSIPTIIKALRDSELIEISDDEKKIRRKPVKVLPEYNEEYRKAQEAKTIFLKGFPLDTPMQELIDYFEPQGVVNIFIRKDMKGTGYFFNGSLYVQFKTVHDARAFLERESVKYNGTELIKMWSAECADKDQSGKSWKYQGISSLWKRP</sequence>
<keyword evidence="2" id="KW-1185">Reference proteome</keyword>
<evidence type="ECO:0000313" key="1">
    <source>
        <dbReference type="EMBL" id="KAJ8665061.1"/>
    </source>
</evidence>
<dbReference type="Proteomes" id="UP001239111">
    <property type="component" value="Chromosome 4"/>
</dbReference>
<evidence type="ECO:0000313" key="2">
    <source>
        <dbReference type="Proteomes" id="UP001239111"/>
    </source>
</evidence>
<gene>
    <name evidence="1" type="ORF">QAD02_006723</name>
</gene>
<protein>
    <submittedName>
        <fullName evidence="1">Uncharacterized protein</fullName>
    </submittedName>
</protein>
<name>A0ACC2N205_9HYME</name>
<accession>A0ACC2N205</accession>
<proteinExistence type="predicted"/>
<organism evidence="1 2">
    <name type="scientific">Eretmocerus hayati</name>
    <dbReference type="NCBI Taxonomy" id="131215"/>
    <lineage>
        <taxon>Eukaryota</taxon>
        <taxon>Metazoa</taxon>
        <taxon>Ecdysozoa</taxon>
        <taxon>Arthropoda</taxon>
        <taxon>Hexapoda</taxon>
        <taxon>Insecta</taxon>
        <taxon>Pterygota</taxon>
        <taxon>Neoptera</taxon>
        <taxon>Endopterygota</taxon>
        <taxon>Hymenoptera</taxon>
        <taxon>Apocrita</taxon>
        <taxon>Proctotrupomorpha</taxon>
        <taxon>Chalcidoidea</taxon>
        <taxon>Aphelinidae</taxon>
        <taxon>Aphelininae</taxon>
        <taxon>Eretmocerus</taxon>
    </lineage>
</organism>
<reference evidence="1" key="1">
    <citation type="submission" date="2023-04" db="EMBL/GenBank/DDBJ databases">
        <title>A chromosome-level genome assembly of the parasitoid wasp Eretmocerus hayati.</title>
        <authorList>
            <person name="Zhong Y."/>
            <person name="Liu S."/>
            <person name="Liu Y."/>
        </authorList>
    </citation>
    <scope>NUCLEOTIDE SEQUENCE</scope>
    <source>
        <strain evidence="1">ZJU_SS_LIU_2023</strain>
    </source>
</reference>
<comment type="caution">
    <text evidence="1">The sequence shown here is derived from an EMBL/GenBank/DDBJ whole genome shotgun (WGS) entry which is preliminary data.</text>
</comment>
<dbReference type="EMBL" id="CM056744">
    <property type="protein sequence ID" value="KAJ8665061.1"/>
    <property type="molecule type" value="Genomic_DNA"/>
</dbReference>